<dbReference type="Pfam" id="PF00392">
    <property type="entry name" value="GntR"/>
    <property type="match status" value="1"/>
</dbReference>
<gene>
    <name evidence="5" type="ORF">AMD02_10245</name>
</gene>
<dbReference type="PANTHER" id="PTHR30146:SF150">
    <property type="entry name" value="ARABINOSE METABOLISM TRANSCRIPTIONAL REPRESSOR"/>
    <property type="match status" value="1"/>
</dbReference>
<dbReference type="InterPro" id="IPR000524">
    <property type="entry name" value="Tscrpt_reg_HTH_GntR"/>
</dbReference>
<dbReference type="InterPro" id="IPR033532">
    <property type="entry name" value="AraR_ligand_bind_dom"/>
</dbReference>
<accession>A0A4Y7WP76</accession>
<dbReference type="InterPro" id="IPR036390">
    <property type="entry name" value="WH_DNA-bd_sf"/>
</dbReference>
<dbReference type="PANTHER" id="PTHR30146">
    <property type="entry name" value="LACI-RELATED TRANSCRIPTIONAL REPRESSOR"/>
    <property type="match status" value="1"/>
</dbReference>
<dbReference type="CDD" id="cd01541">
    <property type="entry name" value="PBP1_AraR"/>
    <property type="match status" value="1"/>
</dbReference>
<organism evidence="5">
    <name type="scientific">Halalkalibacterium halodurans</name>
    <name type="common">Bacillus halodurans</name>
    <dbReference type="NCBI Taxonomy" id="86665"/>
    <lineage>
        <taxon>Bacteria</taxon>
        <taxon>Bacillati</taxon>
        <taxon>Bacillota</taxon>
        <taxon>Bacilli</taxon>
        <taxon>Bacillales</taxon>
        <taxon>Bacillaceae</taxon>
        <taxon>Halalkalibacterium (ex Joshi et al. 2022)</taxon>
    </lineage>
</organism>
<dbReference type="CDD" id="cd07377">
    <property type="entry name" value="WHTH_GntR"/>
    <property type="match status" value="1"/>
</dbReference>
<dbReference type="GO" id="GO:0000976">
    <property type="term" value="F:transcription cis-regulatory region binding"/>
    <property type="evidence" value="ECO:0007669"/>
    <property type="project" value="TreeGrafter"/>
</dbReference>
<evidence type="ECO:0000256" key="1">
    <source>
        <dbReference type="ARBA" id="ARBA00023015"/>
    </source>
</evidence>
<evidence type="ECO:0000256" key="3">
    <source>
        <dbReference type="ARBA" id="ARBA00023163"/>
    </source>
</evidence>
<keyword evidence="2" id="KW-0238">DNA-binding</keyword>
<dbReference type="PRINTS" id="PR00035">
    <property type="entry name" value="HTHGNTR"/>
</dbReference>
<dbReference type="PROSITE" id="PS50949">
    <property type="entry name" value="HTH_GNTR"/>
    <property type="match status" value="1"/>
</dbReference>
<dbReference type="InterPro" id="IPR036388">
    <property type="entry name" value="WH-like_DNA-bd_sf"/>
</dbReference>
<dbReference type="EMBL" id="LILD01000001">
    <property type="protein sequence ID" value="KOO39181.1"/>
    <property type="molecule type" value="Genomic_DNA"/>
</dbReference>
<evidence type="ECO:0000256" key="2">
    <source>
        <dbReference type="ARBA" id="ARBA00023125"/>
    </source>
</evidence>
<dbReference type="GO" id="GO:0003700">
    <property type="term" value="F:DNA-binding transcription factor activity"/>
    <property type="evidence" value="ECO:0007669"/>
    <property type="project" value="InterPro"/>
</dbReference>
<sequence>METKYNFVKQQIKSKILEGIVLPHGKIGSENELMKEYNVSRHTVRKAIDELVNEGWVYRKQGAGTFCADRTDQKNPIGKAQRKNIALITTYLSEYIFPSIIRGAESILSEHGYQVTIFSTNNNHEQEKRVLEAVLSQRFDGLIVEPTKSSIPNPNINYYLNLERQGIPYVMINAYYEELEPYFLGMDDVKGGYTQTKHLLDLGHEQIVGLFKNDDLQGAKRLKGFIKAHREQGIALNPQHIITYTTEQKNAKPLEELHRIFKDRSHRPTGIVCYNDELALKLLDVIREFDIRVPEELSVVGYDDSFLSVASEVKLTTIQHPKVEMGIDAAKLIISCIEQERKDRSADGEQSIIYEPKLVVRHSTAEAKSEKGVAK</sequence>
<protein>
    <submittedName>
        <fullName evidence="5">GntR family transcriptional regulator</fullName>
    </submittedName>
</protein>
<dbReference type="InterPro" id="IPR046335">
    <property type="entry name" value="LacI/GalR-like_sensor"/>
</dbReference>
<evidence type="ECO:0000313" key="5">
    <source>
        <dbReference type="EMBL" id="KOO39181.1"/>
    </source>
</evidence>
<accession>A0A0M0KJU8</accession>
<feature type="domain" description="HTH gntR-type" evidence="4">
    <location>
        <begin position="2"/>
        <end position="70"/>
    </location>
</feature>
<dbReference type="Gene3D" id="1.10.10.10">
    <property type="entry name" value="Winged helix-like DNA-binding domain superfamily/Winged helix DNA-binding domain"/>
    <property type="match status" value="1"/>
</dbReference>
<evidence type="ECO:0000259" key="4">
    <source>
        <dbReference type="PROSITE" id="PS50949"/>
    </source>
</evidence>
<reference evidence="5" key="1">
    <citation type="submission" date="2015-08" db="EMBL/GenBank/DDBJ databases">
        <title>Complete DNA Sequence of Pseudomonas syringae pv. actinidiae, the Causal Agent of Kiwifruit Canker Disease.</title>
        <authorList>
            <person name="Rikkerink E.H.A."/>
            <person name="Fineran P.C."/>
        </authorList>
    </citation>
    <scope>NUCLEOTIDE SEQUENCE</scope>
    <source>
        <strain evidence="5">DSM 13666</strain>
    </source>
</reference>
<name>A0A0M0KJU8_ALKHA</name>
<proteinExistence type="predicted"/>
<dbReference type="PATRIC" id="fig|136160.3.peg.2436"/>
<dbReference type="Pfam" id="PF13377">
    <property type="entry name" value="Peripla_BP_3"/>
    <property type="match status" value="1"/>
</dbReference>
<comment type="caution">
    <text evidence="5">The sequence shown here is derived from an EMBL/GenBank/DDBJ whole genome shotgun (WGS) entry which is preliminary data.</text>
</comment>
<dbReference type="Gene3D" id="3.40.50.2300">
    <property type="match status" value="2"/>
</dbReference>
<keyword evidence="1" id="KW-0805">Transcription regulation</keyword>
<dbReference type="RefSeq" id="WP_053431243.1">
    <property type="nucleotide sequence ID" value="NZ_CP040441.1"/>
</dbReference>
<dbReference type="SUPFAM" id="SSF46785">
    <property type="entry name" value="Winged helix' DNA-binding domain"/>
    <property type="match status" value="1"/>
</dbReference>
<dbReference type="SMART" id="SM00345">
    <property type="entry name" value="HTH_GNTR"/>
    <property type="match status" value="1"/>
</dbReference>
<keyword evidence="3" id="KW-0804">Transcription</keyword>
<dbReference type="SUPFAM" id="SSF53822">
    <property type="entry name" value="Periplasmic binding protein-like I"/>
    <property type="match status" value="1"/>
</dbReference>
<dbReference type="AlphaFoldDB" id="A0A0M0KJU8"/>
<dbReference type="GeneID" id="87597472"/>
<dbReference type="InterPro" id="IPR028082">
    <property type="entry name" value="Peripla_BP_I"/>
</dbReference>